<dbReference type="Pfam" id="PF11973">
    <property type="entry name" value="NQRA_SLBB"/>
    <property type="match status" value="1"/>
</dbReference>
<dbReference type="Pfam" id="PF12094">
    <property type="entry name" value="DUF3570"/>
    <property type="match status" value="1"/>
</dbReference>
<feature type="transmembrane region" description="Helical" evidence="16">
    <location>
        <begin position="1239"/>
        <end position="1257"/>
    </location>
</feature>
<comment type="caution">
    <text evidence="18">The sequence shown here is derived from an EMBL/GenBank/DDBJ whole genome shotgun (WGS) entry which is preliminary data.</text>
</comment>
<evidence type="ECO:0000256" key="10">
    <source>
        <dbReference type="ARBA" id="ARBA00023053"/>
    </source>
</evidence>
<evidence type="ECO:0000256" key="14">
    <source>
        <dbReference type="ARBA" id="ARBA00023201"/>
    </source>
</evidence>
<reference evidence="18" key="1">
    <citation type="submission" date="2021-02" db="EMBL/GenBank/DDBJ databases">
        <authorList>
            <person name="Dougan E. K."/>
            <person name="Rhodes N."/>
            <person name="Thang M."/>
            <person name="Chan C."/>
        </authorList>
    </citation>
    <scope>NUCLEOTIDE SEQUENCE</scope>
</reference>
<dbReference type="HAMAP" id="MF_00426">
    <property type="entry name" value="NqrB"/>
    <property type="match status" value="1"/>
</dbReference>
<dbReference type="GO" id="GO:0012505">
    <property type="term" value="C:endomembrane system"/>
    <property type="evidence" value="ECO:0007669"/>
    <property type="project" value="UniProtKB-SubCell"/>
</dbReference>
<dbReference type="InterPro" id="IPR007329">
    <property type="entry name" value="FMN-bd"/>
</dbReference>
<dbReference type="Proteomes" id="UP000649617">
    <property type="component" value="Unassembled WGS sequence"/>
</dbReference>
<evidence type="ECO:0000256" key="5">
    <source>
        <dbReference type="ARBA" id="ARBA00022643"/>
    </source>
</evidence>
<keyword evidence="10" id="KW-0915">Sodium</keyword>
<dbReference type="OrthoDB" id="434962at2759"/>
<evidence type="ECO:0000256" key="7">
    <source>
        <dbReference type="ARBA" id="ARBA00022967"/>
    </source>
</evidence>
<keyword evidence="5" id="KW-0288">FMN</keyword>
<dbReference type="Pfam" id="PF03116">
    <property type="entry name" value="NQR2_RnfD_RnfE"/>
    <property type="match status" value="1"/>
</dbReference>
<feature type="domain" description="FMN-binding" evidence="17">
    <location>
        <begin position="1453"/>
        <end position="1541"/>
    </location>
</feature>
<feature type="transmembrane region" description="Helical" evidence="16">
    <location>
        <begin position="1607"/>
        <end position="1628"/>
    </location>
</feature>
<feature type="transmembrane region" description="Helical" evidence="16">
    <location>
        <begin position="1015"/>
        <end position="1034"/>
    </location>
</feature>
<dbReference type="InterPro" id="IPR011292">
    <property type="entry name" value="NqrD"/>
</dbReference>
<feature type="transmembrane region" description="Helical" evidence="16">
    <location>
        <begin position="1681"/>
        <end position="1704"/>
    </location>
</feature>
<evidence type="ECO:0000256" key="4">
    <source>
        <dbReference type="ARBA" id="ARBA00022630"/>
    </source>
</evidence>
<dbReference type="Pfam" id="PF04205">
    <property type="entry name" value="FMN_bind"/>
    <property type="match status" value="1"/>
</dbReference>
<dbReference type="Pfam" id="PF05896">
    <property type="entry name" value="NQRA_N"/>
    <property type="match status" value="1"/>
</dbReference>
<evidence type="ECO:0000256" key="1">
    <source>
        <dbReference type="ARBA" id="ARBA00004127"/>
    </source>
</evidence>
<dbReference type="GO" id="GO:0022904">
    <property type="term" value="P:respiratory electron transport chain"/>
    <property type="evidence" value="ECO:0007669"/>
    <property type="project" value="InterPro"/>
</dbReference>
<dbReference type="Pfam" id="PF24836">
    <property type="entry name" value="NQRA_2nd"/>
    <property type="match status" value="1"/>
</dbReference>
<evidence type="ECO:0000256" key="8">
    <source>
        <dbReference type="ARBA" id="ARBA00022989"/>
    </source>
</evidence>
<evidence type="ECO:0000256" key="15">
    <source>
        <dbReference type="SAM" id="MobiDB-lite"/>
    </source>
</evidence>
<gene>
    <name evidence="18" type="primary">nqrA</name>
    <name evidence="18" type="ORF">SPIL2461_LOCUS7125</name>
</gene>
<dbReference type="EMBL" id="CAJNIZ010011112">
    <property type="protein sequence ID" value="CAE7312685.1"/>
    <property type="molecule type" value="Genomic_DNA"/>
</dbReference>
<keyword evidence="19" id="KW-1185">Reference proteome</keyword>
<dbReference type="NCBIfam" id="TIGR01936">
    <property type="entry name" value="nqrA"/>
    <property type="match status" value="1"/>
</dbReference>
<dbReference type="PANTHER" id="PTHR37839:SF1">
    <property type="entry name" value="NA(+)-TRANSLOCATING NADH-QUINONE REDUCTASE SUBUNIT A"/>
    <property type="match status" value="1"/>
</dbReference>
<dbReference type="NCBIfam" id="TIGR01937">
    <property type="entry name" value="nqrB"/>
    <property type="match status" value="1"/>
</dbReference>
<keyword evidence="8 16" id="KW-1133">Transmembrane helix</keyword>
<evidence type="ECO:0000256" key="6">
    <source>
        <dbReference type="ARBA" id="ARBA00022692"/>
    </source>
</evidence>
<feature type="transmembrane region" description="Helical" evidence="16">
    <location>
        <begin position="1077"/>
        <end position="1099"/>
    </location>
</feature>
<feature type="transmembrane region" description="Helical" evidence="16">
    <location>
        <begin position="1119"/>
        <end position="1140"/>
    </location>
</feature>
<keyword evidence="6 16" id="KW-0812">Transmembrane</keyword>
<feature type="transmembrane region" description="Helical" evidence="16">
    <location>
        <begin position="1298"/>
        <end position="1316"/>
    </location>
</feature>
<dbReference type="NCBIfam" id="NF003759">
    <property type="entry name" value="PRK05352.1-2"/>
    <property type="match status" value="1"/>
</dbReference>
<accession>A0A812NYB1</accession>
<proteinExistence type="inferred from homology"/>
<keyword evidence="14" id="KW-0739">Sodium transport</keyword>
<keyword evidence="9" id="KW-0520">NAD</keyword>
<dbReference type="InterPro" id="IPR004338">
    <property type="entry name" value="NqrB/RnfD"/>
</dbReference>
<dbReference type="NCBIfam" id="TIGR01938">
    <property type="entry name" value="nqrC"/>
    <property type="match status" value="1"/>
</dbReference>
<dbReference type="NCBIfam" id="NF003756">
    <property type="entry name" value="PRK05349.1"/>
    <property type="match status" value="1"/>
</dbReference>
<dbReference type="NCBIfam" id="TIGR04565">
    <property type="entry name" value="OMP_myx_plus"/>
    <property type="match status" value="1"/>
</dbReference>
<evidence type="ECO:0000256" key="11">
    <source>
        <dbReference type="ARBA" id="ARBA00023065"/>
    </source>
</evidence>
<dbReference type="GO" id="GO:0016020">
    <property type="term" value="C:membrane"/>
    <property type="evidence" value="ECO:0007669"/>
    <property type="project" value="InterPro"/>
</dbReference>
<dbReference type="Pfam" id="PF02508">
    <property type="entry name" value="Rnf-Nqr"/>
    <property type="match status" value="1"/>
</dbReference>
<dbReference type="InterPro" id="IPR056148">
    <property type="entry name" value="NQRA_2nd"/>
</dbReference>
<keyword evidence="7" id="KW-1278">Translocase</keyword>
<dbReference type="InterPro" id="IPR030820">
    <property type="entry name" value="OMP_myx_plus_Proteobacteria"/>
</dbReference>
<dbReference type="NCBIfam" id="NF006777">
    <property type="entry name" value="PRK09292.1"/>
    <property type="match status" value="1"/>
</dbReference>
<evidence type="ECO:0000313" key="19">
    <source>
        <dbReference type="Proteomes" id="UP000649617"/>
    </source>
</evidence>
<evidence type="ECO:0000256" key="13">
    <source>
        <dbReference type="ARBA" id="ARBA00023136"/>
    </source>
</evidence>
<sequence length="1729" mass="188673">MSGLSAYAADPGELELEPLLVREPERREVEVDDLDSEDFEIGVFSGVMNVEDFGSDTVTGIRAAYHVTEDFFVEAVYGKTTLGQTSFELLSGGAPLLSDDERDMQYYNVSLGWNIFPGEAFVGRRWAFKGSLYVIAGAGSTEFGGDDRFTINAGVGYRLIATDWLAFHVDVRDHFFESDLLGTMENKHNIEFSGGLTLAKVRVGPKVALVAAVATLLGMILLAAFAGVSVAAVLPEDRSDIMYHGYEGGGLQVDGPSVLVRKGYKDKVSVWANYYVDMITSASIDVVSTASEYTEERKEKSLGLDYLHGKTFMGLSYTNSEESDYSAHSWRFGISQDFFGDLTTLGVSYARGADTVRRNGDLNFEEETDRQTYRVDLTQVITKNMLISMNYEGVTDEGFLNNPYRQVRYLDPNEARGYGYELEVYPRTRTSSAQAIRAMYFLPYRAALKFEFRNYSDTWGIDAYNVELGYVHPIERYGLTLELKYRHYQQTAADFYSDLFPRSNAQNFMARDKELAAFQTQTIGGGITYEFNADWLPGFKRGSVNLFMDYIDFQYEDFRDVTRTGLAPGTARTVRRVAILGDDYPGMKPTMAVAEGDVVAKGALLFSCKKTQGVNYTAPAAGKVTAVNRGAKRVLLSVVIELDPNGESINFGAHSAEQIAAMPREEVNKQLVDSGLWTSLRTRPFAKVPDPSTTPKSIFVTAMDSNPLAADASVIIADYANQFAAGLDAIARLTDGPVHVCHEQGKFLPTGNSAQITNHEFSGPHPSGLAGTHIHFIDPVSVNKTVWYLNYQDVIAIGHLFLTGEIMSERVIALGGPGASQPRLVKTLVGADLEELSAGELVDGNQRVISGSVLSGRTAQGAEAFLGRYHLQVSVLPENKERKLFGYLAPGTRRHSVYPAFLSKWLGERDVEFSTTTNGSTRAMVPIGTYDAIMPMDILATQLLRSLLVGDIETAINLGCLELDEDDVALFTYACPGKYEYGPVLRQAIDTALYTPGHTTRGASHVRDGLDLKRIMMTVWLCAWIPAIVGSYFVGLQANEAMQAAGLTAIEGWRGAFLNPLLSFDPNSMIDCLIHGLGYFIPLYMVVFAAGIIFEIWFASVRGHEVNEGYFVTSILYTLTLPAGIPLWMAVIGIVFGVVIGKEVFGGTGKNFLNPALTGRAFLYFAYPAAMSGDTVWVAVDGVTQATPLGNAALGLDYGVDMTSAFLGYMPGTIGGESILAIGIAAAILLATRIASWRVMLGCVIGLVGTVGLFNLMDSSNPMFAMNPLWHLVLGGFAFGAVFMATDPVSAAHTNRGRLIYGILIGFMCALIRVANPAFPEGMMLAILFGNLFAPLIDNVVANKLLDQKQNILRAAGLLAQDSNVDAQGRDVDELFAEFDVRVVDLDTGEYRSDLDPTSFDPIRAAKDPDMSRPLSDSEDPATLRRRENASIVYIKLNEGEIDKVVIPVRGYGLWGTLFGYLALDSDLQTISGLGFYSHKETPGLGGEVDNSNWKASWPGTQLYNDQGEPDVRLVKRRSPAGSTAANYEIVLGICSALAVTISMSQTLVMCAAVIFVTTMSNVAVSLVRNRVPTSIRIIVQMTIIASLVIVVDQVLQAVAYDISKSLSVFVGLIITNCIVMGRAEAFAMQNGPYLSALDGFGNALGYSVILIGVALIREPLGSGTFLGYEIMPTISNGGWYYTNGMLLLSPSAFFIIGLFIWAIRAWKPEQVEEAEYEIAPNEQYQEAI</sequence>
<dbReference type="InterPro" id="IPR022615">
    <property type="entry name" value="NqrA_C_domain"/>
</dbReference>
<feature type="transmembrane region" description="Helical" evidence="16">
    <location>
        <begin position="1580"/>
        <end position="1601"/>
    </location>
</feature>
<feature type="transmembrane region" description="Helical" evidence="16">
    <location>
        <begin position="1269"/>
        <end position="1286"/>
    </location>
</feature>
<dbReference type="HAMAP" id="MF_00425">
    <property type="entry name" value="NqrA"/>
    <property type="match status" value="1"/>
</dbReference>
<feature type="transmembrane region" description="Helical" evidence="16">
    <location>
        <begin position="207"/>
        <end position="234"/>
    </location>
</feature>
<protein>
    <submittedName>
        <fullName evidence="18">NqrA protein</fullName>
    </submittedName>
</protein>
<dbReference type="InterPro" id="IPR056147">
    <property type="entry name" value="NQRA_N"/>
</dbReference>
<dbReference type="GO" id="GO:0010181">
    <property type="term" value="F:FMN binding"/>
    <property type="evidence" value="ECO:0007669"/>
    <property type="project" value="InterPro"/>
</dbReference>
<name>A0A812NYB1_SYMPI</name>
<keyword evidence="4" id="KW-0285">Flavoprotein</keyword>
<evidence type="ECO:0000256" key="3">
    <source>
        <dbReference type="ARBA" id="ARBA00022553"/>
    </source>
</evidence>
<dbReference type="GO" id="GO:0016655">
    <property type="term" value="F:oxidoreductase activity, acting on NAD(P)H, quinone or similar compound as acceptor"/>
    <property type="evidence" value="ECO:0007669"/>
    <property type="project" value="InterPro"/>
</dbReference>
<dbReference type="InterPro" id="IPR008703">
    <property type="entry name" value="NqrA"/>
</dbReference>
<dbReference type="NCBIfam" id="TIGR01939">
    <property type="entry name" value="nqrD"/>
    <property type="match status" value="1"/>
</dbReference>
<keyword evidence="3" id="KW-0597">Phosphoprotein</keyword>
<dbReference type="GO" id="GO:0006814">
    <property type="term" value="P:sodium ion transport"/>
    <property type="evidence" value="ECO:0007669"/>
    <property type="project" value="UniProtKB-KW"/>
</dbReference>
<evidence type="ECO:0000256" key="12">
    <source>
        <dbReference type="ARBA" id="ARBA00023075"/>
    </source>
</evidence>
<feature type="transmembrane region" description="Helical" evidence="16">
    <location>
        <begin position="1548"/>
        <end position="1568"/>
    </location>
</feature>
<dbReference type="SMART" id="SM00900">
    <property type="entry name" value="FMN_bind"/>
    <property type="match status" value="1"/>
</dbReference>
<dbReference type="InterPro" id="IPR003667">
    <property type="entry name" value="NqrDE/RnfAE"/>
</dbReference>
<keyword evidence="12" id="KW-0830">Ubiquinone</keyword>
<feature type="transmembrane region" description="Helical" evidence="16">
    <location>
        <begin position="1322"/>
        <end position="1341"/>
    </location>
</feature>
<feature type="transmembrane region" description="Helical" evidence="16">
    <location>
        <begin position="1640"/>
        <end position="1661"/>
    </location>
</feature>
<feature type="transmembrane region" description="Helical" evidence="16">
    <location>
        <begin position="1525"/>
        <end position="1542"/>
    </location>
</feature>
<evidence type="ECO:0000259" key="17">
    <source>
        <dbReference type="SMART" id="SM00900"/>
    </source>
</evidence>
<dbReference type="InterPro" id="IPR010204">
    <property type="entry name" value="NqrC"/>
</dbReference>
<dbReference type="GO" id="GO:0055085">
    <property type="term" value="P:transmembrane transport"/>
    <property type="evidence" value="ECO:0007669"/>
    <property type="project" value="InterPro"/>
</dbReference>
<evidence type="ECO:0000256" key="2">
    <source>
        <dbReference type="ARBA" id="ARBA00022448"/>
    </source>
</evidence>
<keyword evidence="11" id="KW-0406">Ion transport</keyword>
<keyword evidence="13 16" id="KW-0472">Membrane</keyword>
<evidence type="ECO:0000313" key="18">
    <source>
        <dbReference type="EMBL" id="CAE7312685.1"/>
    </source>
</evidence>
<evidence type="ECO:0000256" key="9">
    <source>
        <dbReference type="ARBA" id="ARBA00023027"/>
    </source>
</evidence>
<evidence type="ECO:0000256" key="16">
    <source>
        <dbReference type="SAM" id="Phobius"/>
    </source>
</evidence>
<dbReference type="InterPro" id="IPR021953">
    <property type="entry name" value="DUF3570"/>
</dbReference>
<dbReference type="Gene3D" id="2.40.160.20">
    <property type="match status" value="1"/>
</dbReference>
<dbReference type="PANTHER" id="PTHR37839">
    <property type="entry name" value="NA(+)-TRANSLOCATING NADH-QUINONE REDUCTASE SUBUNIT A"/>
    <property type="match status" value="1"/>
</dbReference>
<feature type="transmembrane region" description="Helical" evidence="16">
    <location>
        <begin position="1161"/>
        <end position="1180"/>
    </location>
</feature>
<comment type="subcellular location">
    <subcellularLocation>
        <location evidence="1">Endomembrane system</location>
        <topology evidence="1">Multi-pass membrane protein</topology>
    </subcellularLocation>
</comment>
<feature type="region of interest" description="Disordered" evidence="15">
    <location>
        <begin position="1398"/>
        <end position="1422"/>
    </location>
</feature>
<dbReference type="InterPro" id="IPR010966">
    <property type="entry name" value="NqrB"/>
</dbReference>
<organism evidence="18 19">
    <name type="scientific">Symbiodinium pilosum</name>
    <name type="common">Dinoflagellate</name>
    <dbReference type="NCBI Taxonomy" id="2952"/>
    <lineage>
        <taxon>Eukaryota</taxon>
        <taxon>Sar</taxon>
        <taxon>Alveolata</taxon>
        <taxon>Dinophyceae</taxon>
        <taxon>Suessiales</taxon>
        <taxon>Symbiodiniaceae</taxon>
        <taxon>Symbiodinium</taxon>
    </lineage>
</organism>
<feature type="transmembrane region" description="Helical" evidence="16">
    <location>
        <begin position="1206"/>
        <end position="1232"/>
    </location>
</feature>
<keyword evidence="2" id="KW-0813">Transport</keyword>